<keyword evidence="2" id="KW-1185">Reference proteome</keyword>
<dbReference type="InterPro" id="IPR012347">
    <property type="entry name" value="Ferritin-like"/>
</dbReference>
<evidence type="ECO:0000313" key="2">
    <source>
        <dbReference type="Proteomes" id="UP001222087"/>
    </source>
</evidence>
<name>A0ABY8ATM3_9GAMM</name>
<evidence type="ECO:0008006" key="3">
    <source>
        <dbReference type="Google" id="ProtNLM"/>
    </source>
</evidence>
<dbReference type="SUPFAM" id="SSF47240">
    <property type="entry name" value="Ferritin-like"/>
    <property type="match status" value="1"/>
</dbReference>
<evidence type="ECO:0000313" key="1">
    <source>
        <dbReference type="EMBL" id="WED44030.1"/>
    </source>
</evidence>
<gene>
    <name evidence="1" type="ORF">PXX05_04385</name>
</gene>
<dbReference type="RefSeq" id="WP_275089846.1">
    <property type="nucleotide sequence ID" value="NZ_CP119078.1"/>
</dbReference>
<dbReference type="Gene3D" id="1.20.1260.10">
    <property type="match status" value="1"/>
</dbReference>
<dbReference type="EMBL" id="CP119078">
    <property type="protein sequence ID" value="WED44030.1"/>
    <property type="molecule type" value="Genomic_DNA"/>
</dbReference>
<sequence length="148" mass="16921">MATLVGTQAKFEDALYELCELDYDVVAAYETAINRMDNATYKIRLSEFKNDLKKHIRDISNLLKKHRAAVPEGPGSKQLLIQGKVVFANLFGDKAMLRAMLANEVDINIAYERLTCHETKWKDADSVLLRGLGNEKRHRHWLEAMSEN</sequence>
<organism evidence="1 2">
    <name type="scientific">Legionella cardiaca</name>
    <dbReference type="NCBI Taxonomy" id="1071983"/>
    <lineage>
        <taxon>Bacteria</taxon>
        <taxon>Pseudomonadati</taxon>
        <taxon>Pseudomonadota</taxon>
        <taxon>Gammaproteobacteria</taxon>
        <taxon>Legionellales</taxon>
        <taxon>Legionellaceae</taxon>
        <taxon>Legionella</taxon>
    </lineage>
</organism>
<dbReference type="InterPro" id="IPR009078">
    <property type="entry name" value="Ferritin-like_SF"/>
</dbReference>
<protein>
    <recommendedName>
        <fullName evidence="3">DUF2383 domain-containing protein</fullName>
    </recommendedName>
</protein>
<reference evidence="1 2" key="1">
    <citation type="submission" date="2023-02" db="EMBL/GenBank/DDBJ databases">
        <title>Genome Sequence of L. cardiaca H63T.</title>
        <authorList>
            <person name="Lopez A.E."/>
            <person name="Cianciotto N.P."/>
        </authorList>
    </citation>
    <scope>NUCLEOTIDE SEQUENCE [LARGE SCALE GENOMIC DNA]</scope>
    <source>
        <strain evidence="1 2">H63</strain>
    </source>
</reference>
<accession>A0ABY8ATM3</accession>
<proteinExistence type="predicted"/>
<dbReference type="Proteomes" id="UP001222087">
    <property type="component" value="Chromosome"/>
</dbReference>